<dbReference type="SUPFAM" id="SSF52047">
    <property type="entry name" value="RNI-like"/>
    <property type="match status" value="1"/>
</dbReference>
<dbReference type="AlphaFoldDB" id="A0AAD7ECA9"/>
<reference evidence="1" key="1">
    <citation type="submission" date="2023-03" db="EMBL/GenBank/DDBJ databases">
        <title>Massive genome expansion in bonnet fungi (Mycena s.s.) driven by repeated elements and novel gene families across ecological guilds.</title>
        <authorList>
            <consortium name="Lawrence Berkeley National Laboratory"/>
            <person name="Harder C.B."/>
            <person name="Miyauchi S."/>
            <person name="Viragh M."/>
            <person name="Kuo A."/>
            <person name="Thoen E."/>
            <person name="Andreopoulos B."/>
            <person name="Lu D."/>
            <person name="Skrede I."/>
            <person name="Drula E."/>
            <person name="Henrissat B."/>
            <person name="Morin E."/>
            <person name="Kohler A."/>
            <person name="Barry K."/>
            <person name="LaButti K."/>
            <person name="Morin E."/>
            <person name="Salamov A."/>
            <person name="Lipzen A."/>
            <person name="Mereny Z."/>
            <person name="Hegedus B."/>
            <person name="Baldrian P."/>
            <person name="Stursova M."/>
            <person name="Weitz H."/>
            <person name="Taylor A."/>
            <person name="Grigoriev I.V."/>
            <person name="Nagy L.G."/>
            <person name="Martin F."/>
            <person name="Kauserud H."/>
        </authorList>
    </citation>
    <scope>NUCLEOTIDE SEQUENCE</scope>
    <source>
        <strain evidence="1">CBHHK002</strain>
    </source>
</reference>
<evidence type="ECO:0000313" key="2">
    <source>
        <dbReference type="Proteomes" id="UP001218218"/>
    </source>
</evidence>
<evidence type="ECO:0008006" key="3">
    <source>
        <dbReference type="Google" id="ProtNLM"/>
    </source>
</evidence>
<dbReference type="Gene3D" id="3.80.10.10">
    <property type="entry name" value="Ribonuclease Inhibitor"/>
    <property type="match status" value="1"/>
</dbReference>
<dbReference type="InterPro" id="IPR032675">
    <property type="entry name" value="LRR_dom_sf"/>
</dbReference>
<proteinExistence type="predicted"/>
<dbReference type="EMBL" id="JARIHO010000074">
    <property type="protein sequence ID" value="KAJ7311715.1"/>
    <property type="molecule type" value="Genomic_DNA"/>
</dbReference>
<keyword evidence="2" id="KW-1185">Reference proteome</keyword>
<sequence length="472" mass="53061">MSSREQVPNELWLDIFRYLPTETIKELTLTYTRFKGISRPLLFDHFDFCANGISRGLDFLPESPEFNRLLERLDFWCSAEIAPHVRSCKICPWQKMAVLPNGFPDSAHTLLFLFLERLGRFTGLQSLHARGVYLTQSGIANMCRAPALFDVQLVRCSIAPGQSIDTTSLNLGVSKFSFTDGVTDDGAVGLWLPLLRTDFLRTLELVCHPRIFGEDMAAIPSFPHMHKLTITLNLSTMSYNLAILSKFPAVQSLSVSSWGEIQAGPGAPMEPSDVLPVLRRYTGSCETIALFAQRSTLTHLSVQYCPTRDFTTRLHDLQGPSCVTSLDVTFDNLDMATLGTLCAVFPSLTELRIGITCEIEEDDFVDAKETATEFFAELKDFPTLPGGLQRLAITWKFEYEGSDGVPFERAIIPDFSELRDALVARCPALTTLWLDGEDYLFDWRKSVDGVEKEFITADEDEARERRKESPTF</sequence>
<gene>
    <name evidence="1" type="ORF">DFH08DRAFT_756587</name>
</gene>
<evidence type="ECO:0000313" key="1">
    <source>
        <dbReference type="EMBL" id="KAJ7311715.1"/>
    </source>
</evidence>
<comment type="caution">
    <text evidence="1">The sequence shown here is derived from an EMBL/GenBank/DDBJ whole genome shotgun (WGS) entry which is preliminary data.</text>
</comment>
<protein>
    <recommendedName>
        <fullName evidence="3">F-box domain-containing protein</fullName>
    </recommendedName>
</protein>
<accession>A0AAD7ECA9</accession>
<organism evidence="1 2">
    <name type="scientific">Mycena albidolilacea</name>
    <dbReference type="NCBI Taxonomy" id="1033008"/>
    <lineage>
        <taxon>Eukaryota</taxon>
        <taxon>Fungi</taxon>
        <taxon>Dikarya</taxon>
        <taxon>Basidiomycota</taxon>
        <taxon>Agaricomycotina</taxon>
        <taxon>Agaricomycetes</taxon>
        <taxon>Agaricomycetidae</taxon>
        <taxon>Agaricales</taxon>
        <taxon>Marasmiineae</taxon>
        <taxon>Mycenaceae</taxon>
        <taxon>Mycena</taxon>
    </lineage>
</organism>
<dbReference type="Proteomes" id="UP001218218">
    <property type="component" value="Unassembled WGS sequence"/>
</dbReference>
<name>A0AAD7ECA9_9AGAR</name>